<evidence type="ECO:0000256" key="12">
    <source>
        <dbReference type="ARBA" id="ARBA00022989"/>
    </source>
</evidence>
<keyword evidence="11" id="KW-0788">Thiol protease</keyword>
<dbReference type="GO" id="GO:0005886">
    <property type="term" value="C:plasma membrane"/>
    <property type="evidence" value="ECO:0007669"/>
    <property type="project" value="UniProtKB-SubCell"/>
</dbReference>
<evidence type="ECO:0000259" key="18">
    <source>
        <dbReference type="SMART" id="SM00645"/>
    </source>
</evidence>
<comment type="caution">
    <text evidence="20">The sequence shown here is derived from an EMBL/GenBank/DDBJ whole genome shotgun (WGS) entry which is preliminary data.</text>
</comment>
<feature type="transmembrane region" description="Helical" evidence="17">
    <location>
        <begin position="174"/>
        <end position="191"/>
    </location>
</feature>
<keyword evidence="9" id="KW-0732">Signal</keyword>
<dbReference type="InterPro" id="IPR025660">
    <property type="entry name" value="Pept_his_AS"/>
</dbReference>
<dbReference type="GO" id="GO:0008234">
    <property type="term" value="F:cysteine-type peptidase activity"/>
    <property type="evidence" value="ECO:0007669"/>
    <property type="project" value="UniProtKB-KW"/>
</dbReference>
<feature type="domain" description="Peptidase C1A papain C-terminal" evidence="18">
    <location>
        <begin position="837"/>
        <end position="1047"/>
    </location>
</feature>
<reference evidence="20 21" key="1">
    <citation type="journal article" date="2020" name="bioRxiv">
        <title>Sequence and annotation of 42 cannabis genomes reveals extensive copy number variation in cannabinoid synthesis and pathogen resistance genes.</title>
        <authorList>
            <person name="Mckernan K.J."/>
            <person name="Helbert Y."/>
            <person name="Kane L.T."/>
            <person name="Ebling H."/>
            <person name="Zhang L."/>
            <person name="Liu B."/>
            <person name="Eaton Z."/>
            <person name="Mclaughlin S."/>
            <person name="Kingan S."/>
            <person name="Baybayan P."/>
            <person name="Concepcion G."/>
            <person name="Jordan M."/>
            <person name="Riva A."/>
            <person name="Barbazuk W."/>
            <person name="Harkins T."/>
        </authorList>
    </citation>
    <scope>NUCLEOTIDE SEQUENCE [LARGE SCALE GENOMIC DNA]</scope>
    <source>
        <strain evidence="21">cv. Jamaican Lion 4</strain>
        <tissue evidence="20">Leaf</tissue>
    </source>
</reference>
<evidence type="ECO:0000256" key="13">
    <source>
        <dbReference type="ARBA" id="ARBA00023136"/>
    </source>
</evidence>
<dbReference type="InterPro" id="IPR025661">
    <property type="entry name" value="Pept_asp_AS"/>
</dbReference>
<sequence>MEYRKIKDQDKDEDSVVDDVESLRGKPLSAAVSLGIGPIDRTVWKRKSMVTLALTVLTSSQAILIVWSKRAGRYEYSVTTANFLVESLKCAFSLVALGRIWNNEGVTEDNRLSTTVEEVIVYPIPAALYLVKNLLQYYIFAYVDAPGYQILKNLNIISTGVLYRIILKKKLSQIQWAAFILLCAGCTTAQLNSNQGLRIPIAYTLSITLSSDHVLQTPLQGWMMAIVMALLSGFAGVYTEAIIKKRPSRNINVQNFWLYIFGMIFNAAAILVQDFDAVMNKGFFHGYSFITVLMILNHAMRFAPPGISILWHCCIHGYEIRRQHCKGVFNVGRYAAHGNCFRFSIWLPSISCLFPRLNNVYYVHLLILSQCRLRIDIPTLYREAAKIKMAFSLLSKLSLLALLSLSLFACSSLAHDDFSIVGYSPDHLTSIDKLIHLFDSWISKHGKIYESIEEKIQRFEIFIDNLKHIDETNKQVSDYWLGLNEFADMSHEEFKSKYLGLKPVFTERKESSEKFSYRDVVDLPKSVDWRKKGAVTAVKNQGSCGSCWAFSTVAAVEGINQIVTGNLTSLSEQELIDCDRTFNSGCNGGLMDYAFEYIKSSGGLHKEDDYPYLMEEGTCEEKKGEMERVTISGYQDVPANDEQSLLKALAHQPISVAIDASDRAFQFYSGGVFNGRCGTDLDHGVAAVGYGTSKGGDYIIYQMAFSWLSKLSLLALLSLSLFACSSLAHDDFSIVGYSPDHLTSIDKLIHLFDSWISKHGKIYESIEEKIQRFEIFIDNLKHIDETNKQVSDYWLGLNEFADMSHEEFKSKYLGLKPVFTERKESSEKFSYRDVVDLPKSVDWRKKGAVTAVKNQGSCGSCWAFSTVAAVEGINQIVTGNLTSLSEQELIDCDRSFNNGCNGGLMDYAFEYIKSSGGLHKEDDYPYLMEEGTCEEKKGEMERVTISGYQDVPANDEQSLLKALAHQPISVAIDASDRAFQFYSGGVFNGRCGTDLDHGVAAVGYGTSKGGDYIIVRNSWGSKWGEKGYIRMKRNIGKPEGHTRSSPEKSSRNPLSLSLSIPETRSDLSKRETCERMKRSSLNESDRIRLSSLATIKPSLLISFFRRHMERLGLELEAAEYEKWRRNRVSCTQMAFSLLSKLSILPLLSLSLFACSSLAHDDFSIVGYSSEHLTSIDKLVHLFDKWISKHGKIYESIEEKFQRFEIFRDNLKHIDETNKQISDYWLGLNEFADLSHEEFKSKYLGLKPDFTKRTGSFENFSYRDVVDLPKSVDWRKKGAVTAVKNQGSCGSCWAFSTVAAVEGINQIVTGNLTSLSEQELIDCDRSFNNGCNGGLMDHAFEYIKSSGGLHKEDDYPYLMEEGTCEEKKVRNII</sequence>
<dbReference type="EMBL" id="JAATIQ010000364">
    <property type="protein sequence ID" value="KAF4359664.1"/>
    <property type="molecule type" value="Genomic_DNA"/>
</dbReference>
<evidence type="ECO:0000256" key="14">
    <source>
        <dbReference type="ARBA" id="ARBA00023157"/>
    </source>
</evidence>
<comment type="similarity">
    <text evidence="4">Belongs to the peptidase C1 family.</text>
</comment>
<dbReference type="Gene3D" id="3.90.70.10">
    <property type="entry name" value="Cysteine proteinases"/>
    <property type="match status" value="3"/>
</dbReference>
<feature type="compositionally biased region" description="Basic and acidic residues" evidence="16">
    <location>
        <begin position="1036"/>
        <end position="1050"/>
    </location>
</feature>
<dbReference type="GO" id="GO:0000139">
    <property type="term" value="C:Golgi membrane"/>
    <property type="evidence" value="ECO:0007669"/>
    <property type="project" value="InterPro"/>
</dbReference>
<dbReference type="InterPro" id="IPR013128">
    <property type="entry name" value="Peptidase_C1A"/>
</dbReference>
<evidence type="ECO:0000256" key="9">
    <source>
        <dbReference type="ARBA" id="ARBA00022729"/>
    </source>
</evidence>
<evidence type="ECO:0000256" key="8">
    <source>
        <dbReference type="ARBA" id="ARBA00022692"/>
    </source>
</evidence>
<dbReference type="SUPFAM" id="SSF54001">
    <property type="entry name" value="Cysteine proteinases"/>
    <property type="match status" value="3"/>
</dbReference>
<dbReference type="GO" id="GO:0010623">
    <property type="term" value="P:programmed cell death involved in cell development"/>
    <property type="evidence" value="ECO:0007669"/>
    <property type="project" value="UniProtKB-ARBA"/>
</dbReference>
<comment type="subcellular location">
    <subcellularLocation>
        <location evidence="3">Cell membrane</location>
    </subcellularLocation>
    <subcellularLocation>
        <location evidence="2">Membrane</location>
        <topology evidence="2">Multi-pass membrane protein</topology>
    </subcellularLocation>
    <subcellularLocation>
        <location evidence="1">Vacuole</location>
    </subcellularLocation>
</comment>
<gene>
    <name evidence="20" type="ORF">G4B88_000475</name>
</gene>
<keyword evidence="6" id="KW-0926">Vacuole</keyword>
<evidence type="ECO:0000256" key="1">
    <source>
        <dbReference type="ARBA" id="ARBA00004116"/>
    </source>
</evidence>
<evidence type="ECO:0000256" key="16">
    <source>
        <dbReference type="SAM" id="MobiDB-lite"/>
    </source>
</evidence>
<dbReference type="InterPro" id="IPR007271">
    <property type="entry name" value="Nuc_sug_transpt"/>
</dbReference>
<evidence type="ECO:0000313" key="20">
    <source>
        <dbReference type="EMBL" id="KAF4359664.1"/>
    </source>
</evidence>
<keyword evidence="21" id="KW-1185">Reference proteome</keyword>
<dbReference type="Pfam" id="PF04142">
    <property type="entry name" value="Nuc_sug_transp"/>
    <property type="match status" value="1"/>
</dbReference>
<dbReference type="InterPro" id="IPR000169">
    <property type="entry name" value="Pept_cys_AS"/>
</dbReference>
<evidence type="ECO:0000256" key="17">
    <source>
        <dbReference type="SAM" id="Phobius"/>
    </source>
</evidence>
<dbReference type="SMART" id="SM00645">
    <property type="entry name" value="Pept_C1"/>
    <property type="match status" value="3"/>
</dbReference>
<feature type="transmembrane region" description="Helical" evidence="17">
    <location>
        <begin position="222"/>
        <end position="243"/>
    </location>
</feature>
<dbReference type="SMART" id="SM00848">
    <property type="entry name" value="Inhibitor_I29"/>
    <property type="match status" value="3"/>
</dbReference>
<feature type="region of interest" description="Disordered" evidence="16">
    <location>
        <begin position="1033"/>
        <end position="1056"/>
    </location>
</feature>
<dbReference type="PROSITE" id="PS00139">
    <property type="entry name" value="THIOL_PROTEASE_CYS"/>
    <property type="match status" value="3"/>
</dbReference>
<feature type="transmembrane region" description="Helical" evidence="17">
    <location>
        <begin position="255"/>
        <end position="272"/>
    </location>
</feature>
<keyword evidence="15" id="KW-0325">Glycoprotein</keyword>
<dbReference type="CDD" id="cd02248">
    <property type="entry name" value="Peptidase_C1A"/>
    <property type="match status" value="3"/>
</dbReference>
<evidence type="ECO:0000256" key="2">
    <source>
        <dbReference type="ARBA" id="ARBA00004141"/>
    </source>
</evidence>
<evidence type="ECO:0000313" key="21">
    <source>
        <dbReference type="Proteomes" id="UP000583929"/>
    </source>
</evidence>
<keyword evidence="7" id="KW-0645">Protease</keyword>
<feature type="domain" description="Peptidase C1A papain C-terminal" evidence="18">
    <location>
        <begin position="523"/>
        <end position="708"/>
    </location>
</feature>
<feature type="domain" description="Cathepsin propeptide inhibitor" evidence="19">
    <location>
        <begin position="1182"/>
        <end position="1238"/>
    </location>
</feature>
<keyword evidence="5" id="KW-1003">Cell membrane</keyword>
<dbReference type="InterPro" id="IPR039417">
    <property type="entry name" value="Peptidase_C1A_papain-like"/>
</dbReference>
<dbReference type="FunFam" id="3.90.70.10:FF:000067">
    <property type="entry name" value="Senescence-specific cysteine protease"/>
    <property type="match status" value="1"/>
</dbReference>
<name>A0A7J6EMN3_CANSA</name>
<organism evidence="20 21">
    <name type="scientific">Cannabis sativa</name>
    <name type="common">Hemp</name>
    <name type="synonym">Marijuana</name>
    <dbReference type="NCBI Taxonomy" id="3483"/>
    <lineage>
        <taxon>Eukaryota</taxon>
        <taxon>Viridiplantae</taxon>
        <taxon>Streptophyta</taxon>
        <taxon>Embryophyta</taxon>
        <taxon>Tracheophyta</taxon>
        <taxon>Spermatophyta</taxon>
        <taxon>Magnoliopsida</taxon>
        <taxon>eudicotyledons</taxon>
        <taxon>Gunneridae</taxon>
        <taxon>Pentapetalae</taxon>
        <taxon>rosids</taxon>
        <taxon>fabids</taxon>
        <taxon>Rosales</taxon>
        <taxon>Cannabaceae</taxon>
        <taxon>Cannabis</taxon>
    </lineage>
</organism>
<keyword evidence="8 17" id="KW-0812">Transmembrane</keyword>
<dbReference type="GO" id="GO:0005773">
    <property type="term" value="C:vacuole"/>
    <property type="evidence" value="ECO:0007669"/>
    <property type="project" value="UniProtKB-SubCell"/>
</dbReference>
<evidence type="ECO:0000256" key="3">
    <source>
        <dbReference type="ARBA" id="ARBA00004236"/>
    </source>
</evidence>
<proteinExistence type="inferred from homology"/>
<protein>
    <submittedName>
        <fullName evidence="20">Uncharacterized protein</fullName>
    </submittedName>
</protein>
<evidence type="ECO:0000259" key="19">
    <source>
        <dbReference type="SMART" id="SM00848"/>
    </source>
</evidence>
<dbReference type="PANTHER" id="PTHR12411">
    <property type="entry name" value="CYSTEINE PROTEASE FAMILY C1-RELATED"/>
    <property type="match status" value="1"/>
</dbReference>
<dbReference type="Pfam" id="PF00112">
    <property type="entry name" value="Peptidase_C1"/>
    <property type="match status" value="3"/>
</dbReference>
<evidence type="ECO:0000256" key="10">
    <source>
        <dbReference type="ARBA" id="ARBA00022801"/>
    </source>
</evidence>
<dbReference type="InterPro" id="IPR038765">
    <property type="entry name" value="Papain-like_cys_pep_sf"/>
</dbReference>
<dbReference type="FunFam" id="3.90.70.10:FF:000055">
    <property type="entry name" value="cysteine protease XCP2"/>
    <property type="match status" value="1"/>
</dbReference>
<keyword evidence="14" id="KW-1015">Disulfide bond</keyword>
<evidence type="ECO:0000256" key="11">
    <source>
        <dbReference type="ARBA" id="ARBA00022807"/>
    </source>
</evidence>
<feature type="domain" description="Cathepsin propeptide inhibitor" evidence="19">
    <location>
        <begin position="438"/>
        <end position="494"/>
    </location>
</feature>
<dbReference type="InterPro" id="IPR000668">
    <property type="entry name" value="Peptidase_C1A_C"/>
</dbReference>
<evidence type="ECO:0000256" key="7">
    <source>
        <dbReference type="ARBA" id="ARBA00022670"/>
    </source>
</evidence>
<dbReference type="GO" id="GO:0015165">
    <property type="term" value="F:pyrimidine nucleotide-sugar transmembrane transporter activity"/>
    <property type="evidence" value="ECO:0007669"/>
    <property type="project" value="InterPro"/>
</dbReference>
<keyword evidence="10" id="KW-0378">Hydrolase</keyword>
<keyword evidence="13 17" id="KW-0472">Membrane</keyword>
<feature type="domain" description="Cathepsin propeptide inhibitor" evidence="19">
    <location>
        <begin position="752"/>
        <end position="808"/>
    </location>
</feature>
<evidence type="ECO:0000256" key="15">
    <source>
        <dbReference type="ARBA" id="ARBA00023180"/>
    </source>
</evidence>
<evidence type="ECO:0000256" key="5">
    <source>
        <dbReference type="ARBA" id="ARBA00022475"/>
    </source>
</evidence>
<dbReference type="GO" id="GO:0006508">
    <property type="term" value="P:proteolysis"/>
    <property type="evidence" value="ECO:0007669"/>
    <property type="project" value="UniProtKB-KW"/>
</dbReference>
<evidence type="ECO:0000256" key="6">
    <source>
        <dbReference type="ARBA" id="ARBA00022554"/>
    </source>
</evidence>
<dbReference type="InterPro" id="IPR013201">
    <property type="entry name" value="Prot_inhib_I29"/>
</dbReference>
<dbReference type="Pfam" id="PF08246">
    <property type="entry name" value="Inhibitor_I29"/>
    <property type="match status" value="3"/>
</dbReference>
<dbReference type="PROSITE" id="PS00640">
    <property type="entry name" value="THIOL_PROTEASE_ASN"/>
    <property type="match status" value="1"/>
</dbReference>
<dbReference type="PROSITE" id="PS00639">
    <property type="entry name" value="THIOL_PROTEASE_HIS"/>
    <property type="match status" value="2"/>
</dbReference>
<dbReference type="PRINTS" id="PR00705">
    <property type="entry name" value="PAPAIN"/>
</dbReference>
<evidence type="ECO:0000256" key="4">
    <source>
        <dbReference type="ARBA" id="ARBA00008455"/>
    </source>
</evidence>
<feature type="domain" description="Peptidase C1A papain C-terminal" evidence="18">
    <location>
        <begin position="1267"/>
        <end position="1372"/>
    </location>
</feature>
<accession>A0A7J6EMN3</accession>
<dbReference type="Proteomes" id="UP000583929">
    <property type="component" value="Unassembled WGS sequence"/>
</dbReference>
<keyword evidence="12 17" id="KW-1133">Transmembrane helix</keyword>